<evidence type="ECO:0000256" key="7">
    <source>
        <dbReference type="ARBA" id="ARBA00022840"/>
    </source>
</evidence>
<evidence type="ECO:0000256" key="4">
    <source>
        <dbReference type="ARBA" id="ARBA00022679"/>
    </source>
</evidence>
<keyword evidence="4 10" id="KW-0808">Transferase</keyword>
<dbReference type="Gene3D" id="3.30.70.560">
    <property type="entry name" value="7,8-Dihydro-6-hydroxymethylpterin-pyrophosphokinase HPPK"/>
    <property type="match status" value="1"/>
</dbReference>
<dbReference type="EC" id="2.7.6.3" evidence="3"/>
<dbReference type="InterPro" id="IPR035907">
    <property type="entry name" value="Hppk_sf"/>
</dbReference>
<name>A0A9E5MJ59_9MICO</name>
<dbReference type="EMBL" id="VIKT02000022">
    <property type="protein sequence ID" value="NHF63828.1"/>
    <property type="molecule type" value="Genomic_DNA"/>
</dbReference>
<dbReference type="AlphaFoldDB" id="A0A9E5MJ59"/>
<dbReference type="GO" id="GO:0003848">
    <property type="term" value="F:2-amino-4-hydroxy-6-hydroxymethyldihydropteridine diphosphokinase activity"/>
    <property type="evidence" value="ECO:0007669"/>
    <property type="project" value="UniProtKB-EC"/>
</dbReference>
<comment type="caution">
    <text evidence="10">The sequence shown here is derived from an EMBL/GenBank/DDBJ whole genome shotgun (WGS) entry which is preliminary data.</text>
</comment>
<dbReference type="Pfam" id="PF01288">
    <property type="entry name" value="HPPK"/>
    <property type="match status" value="1"/>
</dbReference>
<reference evidence="10 11" key="1">
    <citation type="submission" date="2020-03" db="EMBL/GenBank/DDBJ databases">
        <title>Chryseoglobus sp. isolated from a deep-sea seamount.</title>
        <authorList>
            <person name="Zhang D.-C."/>
        </authorList>
    </citation>
    <scope>NUCLEOTIDE SEQUENCE [LARGE SCALE GENOMIC DNA]</scope>
    <source>
        <strain evidence="10 11">KN1116</strain>
    </source>
</reference>
<evidence type="ECO:0000313" key="10">
    <source>
        <dbReference type="EMBL" id="NHF63828.1"/>
    </source>
</evidence>
<keyword evidence="11" id="KW-1185">Reference proteome</keyword>
<keyword evidence="7" id="KW-0067">ATP-binding</keyword>
<evidence type="ECO:0000256" key="2">
    <source>
        <dbReference type="ARBA" id="ARBA00005051"/>
    </source>
</evidence>
<proteinExistence type="predicted"/>
<dbReference type="GO" id="GO:0016301">
    <property type="term" value="F:kinase activity"/>
    <property type="evidence" value="ECO:0007669"/>
    <property type="project" value="UniProtKB-KW"/>
</dbReference>
<accession>A0A9E5MJ59</accession>
<dbReference type="GO" id="GO:0046656">
    <property type="term" value="P:folic acid biosynthetic process"/>
    <property type="evidence" value="ECO:0007669"/>
    <property type="project" value="UniProtKB-KW"/>
</dbReference>
<dbReference type="InterPro" id="IPR000550">
    <property type="entry name" value="Hppk"/>
</dbReference>
<dbReference type="SUPFAM" id="SSF55083">
    <property type="entry name" value="6-hydroxymethyl-7,8-dihydropterin pyrophosphokinase, HPPK"/>
    <property type="match status" value="1"/>
</dbReference>
<dbReference type="NCBIfam" id="TIGR01498">
    <property type="entry name" value="folK"/>
    <property type="match status" value="1"/>
</dbReference>
<dbReference type="GO" id="GO:0005524">
    <property type="term" value="F:ATP binding"/>
    <property type="evidence" value="ECO:0007669"/>
    <property type="project" value="UniProtKB-KW"/>
</dbReference>
<gene>
    <name evidence="10" type="primary">folK</name>
    <name evidence="10" type="ORF">FK219_011375</name>
</gene>
<keyword evidence="8" id="KW-0289">Folate biosynthesis</keyword>
<protein>
    <recommendedName>
        <fullName evidence="3">2-amino-4-hydroxy-6-hydroxymethyldihydropteridine diphosphokinase</fullName>
        <ecNumber evidence="3">2.7.6.3</ecNumber>
    </recommendedName>
</protein>
<evidence type="ECO:0000256" key="3">
    <source>
        <dbReference type="ARBA" id="ARBA00013253"/>
    </source>
</evidence>
<dbReference type="Proteomes" id="UP000818266">
    <property type="component" value="Unassembled WGS sequence"/>
</dbReference>
<dbReference type="PANTHER" id="PTHR43071">
    <property type="entry name" value="2-AMINO-4-HYDROXY-6-HYDROXYMETHYLDIHYDROPTERIDINE PYROPHOSPHOKINASE"/>
    <property type="match status" value="1"/>
</dbReference>
<organism evidence="10 11">
    <name type="scientific">Microcella pacifica</name>
    <dbReference type="NCBI Taxonomy" id="2591847"/>
    <lineage>
        <taxon>Bacteria</taxon>
        <taxon>Bacillati</taxon>
        <taxon>Actinomycetota</taxon>
        <taxon>Actinomycetes</taxon>
        <taxon>Micrococcales</taxon>
        <taxon>Microbacteriaceae</taxon>
        <taxon>Microcella</taxon>
    </lineage>
</organism>
<keyword evidence="6" id="KW-0418">Kinase</keyword>
<evidence type="ECO:0000259" key="9">
    <source>
        <dbReference type="Pfam" id="PF01288"/>
    </source>
</evidence>
<evidence type="ECO:0000256" key="1">
    <source>
        <dbReference type="ARBA" id="ARBA00000198"/>
    </source>
</evidence>
<evidence type="ECO:0000256" key="6">
    <source>
        <dbReference type="ARBA" id="ARBA00022777"/>
    </source>
</evidence>
<dbReference type="RefSeq" id="WP_152584038.1">
    <property type="nucleotide sequence ID" value="NZ_VIKT02000022.1"/>
</dbReference>
<sequence length="185" mass="19860">MTVDEARDVGDDGEGAEDGETVEAVVALGANLGDRAATLDAAVAELDGLPDTELVVASRWHDSVALTPEGLDPDKPAYLNGVAVLCTRLAPHALLRELRRLERAHGRDRSATAPRWGDRTLDLDIIVHGDTRLETSELTLPHPRAHERDFVLRPWLEVRPDAVLPGVGPIAELLARVTAASGARP</sequence>
<dbReference type="PANTHER" id="PTHR43071:SF1">
    <property type="entry name" value="2-AMINO-4-HYDROXY-6-HYDROXYMETHYLDIHYDROPTERIDINE PYROPHOSPHOKINASE"/>
    <property type="match status" value="1"/>
</dbReference>
<dbReference type="CDD" id="cd00483">
    <property type="entry name" value="HPPK"/>
    <property type="match status" value="1"/>
</dbReference>
<evidence type="ECO:0000313" key="11">
    <source>
        <dbReference type="Proteomes" id="UP000818266"/>
    </source>
</evidence>
<evidence type="ECO:0000256" key="8">
    <source>
        <dbReference type="ARBA" id="ARBA00022909"/>
    </source>
</evidence>
<keyword evidence="5" id="KW-0547">Nucleotide-binding</keyword>
<evidence type="ECO:0000256" key="5">
    <source>
        <dbReference type="ARBA" id="ARBA00022741"/>
    </source>
</evidence>
<comment type="pathway">
    <text evidence="2">Cofactor biosynthesis; tetrahydrofolate biosynthesis; 2-amino-4-hydroxy-6-hydroxymethyl-7,8-dihydropteridine diphosphate from 7,8-dihydroneopterin triphosphate: step 4/4.</text>
</comment>
<feature type="domain" description="7,8-dihydro-6-hydroxymethylpterin-pyrophosphokinase" evidence="9">
    <location>
        <begin position="25"/>
        <end position="160"/>
    </location>
</feature>
<dbReference type="OrthoDB" id="9808041at2"/>
<comment type="catalytic activity">
    <reaction evidence="1">
        <text>6-hydroxymethyl-7,8-dihydropterin + ATP = (7,8-dihydropterin-6-yl)methyl diphosphate + AMP + H(+)</text>
        <dbReference type="Rhea" id="RHEA:11412"/>
        <dbReference type="ChEBI" id="CHEBI:15378"/>
        <dbReference type="ChEBI" id="CHEBI:30616"/>
        <dbReference type="ChEBI" id="CHEBI:44841"/>
        <dbReference type="ChEBI" id="CHEBI:72950"/>
        <dbReference type="ChEBI" id="CHEBI:456215"/>
        <dbReference type="EC" id="2.7.6.3"/>
    </reaction>
</comment>